<dbReference type="PRINTS" id="PR01650">
    <property type="entry name" value="SECETRNLCASE"/>
</dbReference>
<evidence type="ECO:0000256" key="7">
    <source>
        <dbReference type="ARBA" id="ARBA00023010"/>
    </source>
</evidence>
<keyword evidence="8 9" id="KW-0472">Membrane</keyword>
<evidence type="ECO:0000256" key="6">
    <source>
        <dbReference type="ARBA" id="ARBA00022989"/>
    </source>
</evidence>
<dbReference type="InterPro" id="IPR038379">
    <property type="entry name" value="SecE_sf"/>
</dbReference>
<feature type="compositionally biased region" description="Basic and acidic residues" evidence="10">
    <location>
        <begin position="22"/>
        <end position="31"/>
    </location>
</feature>
<evidence type="ECO:0000313" key="12">
    <source>
        <dbReference type="Proteomes" id="UP000003639"/>
    </source>
</evidence>
<gene>
    <name evidence="9 11" type="primary">secE</name>
    <name evidence="11" type="ORF">BACCAP_04075</name>
</gene>
<feature type="transmembrane region" description="Helical" evidence="9">
    <location>
        <begin position="69"/>
        <end position="96"/>
    </location>
</feature>
<dbReference type="GO" id="GO:0006605">
    <property type="term" value="P:protein targeting"/>
    <property type="evidence" value="ECO:0007669"/>
    <property type="project" value="UniProtKB-UniRule"/>
</dbReference>
<organism evidence="11 12">
    <name type="scientific">Pseudoflavonifractor capillosus ATCC 29799</name>
    <dbReference type="NCBI Taxonomy" id="411467"/>
    <lineage>
        <taxon>Bacteria</taxon>
        <taxon>Bacillati</taxon>
        <taxon>Bacillota</taxon>
        <taxon>Clostridia</taxon>
        <taxon>Eubacteriales</taxon>
        <taxon>Oscillospiraceae</taxon>
        <taxon>Pseudoflavonifractor</taxon>
    </lineage>
</organism>
<keyword evidence="7 9" id="KW-0811">Translocation</keyword>
<evidence type="ECO:0000256" key="8">
    <source>
        <dbReference type="ARBA" id="ARBA00023136"/>
    </source>
</evidence>
<comment type="similarity">
    <text evidence="9">Belongs to the SecE/SEC61-gamma family.</text>
</comment>
<dbReference type="NCBIfam" id="TIGR00964">
    <property type="entry name" value="secE_bact"/>
    <property type="match status" value="1"/>
</dbReference>
<dbReference type="Pfam" id="PF00584">
    <property type="entry name" value="SecE"/>
    <property type="match status" value="1"/>
</dbReference>
<accession>A6P0R4</accession>
<keyword evidence="12" id="KW-1185">Reference proteome</keyword>
<dbReference type="RefSeq" id="WP_006574557.1">
    <property type="nucleotide sequence ID" value="NZ_AAXG02000042.1"/>
</dbReference>
<reference evidence="11 12" key="1">
    <citation type="submission" date="2007-04" db="EMBL/GenBank/DDBJ databases">
        <authorList>
            <person name="Fulton L."/>
            <person name="Clifton S."/>
            <person name="Fulton B."/>
            <person name="Xu J."/>
            <person name="Minx P."/>
            <person name="Pepin K.H."/>
            <person name="Johnson M."/>
            <person name="Thiruvilangam P."/>
            <person name="Bhonagiri V."/>
            <person name="Nash W.E."/>
            <person name="Mardis E.R."/>
            <person name="Wilson R.K."/>
        </authorList>
    </citation>
    <scope>NUCLEOTIDE SEQUENCE [LARGE SCALE GENOMIC DNA]</scope>
    <source>
        <strain evidence="11 12">ATCC 29799</strain>
    </source>
</reference>
<dbReference type="OrthoDB" id="9799073at2"/>
<evidence type="ECO:0000256" key="4">
    <source>
        <dbReference type="ARBA" id="ARBA00022692"/>
    </source>
</evidence>
<name>A6P0R4_9FIRM</name>
<dbReference type="STRING" id="411467.BACCAP_04075"/>
<keyword evidence="6 9" id="KW-1133">Transmembrane helix</keyword>
<evidence type="ECO:0000256" key="1">
    <source>
        <dbReference type="ARBA" id="ARBA00004370"/>
    </source>
</evidence>
<comment type="function">
    <text evidence="9">Essential subunit of the Sec protein translocation channel SecYEG. Clamps together the 2 halves of SecY. May contact the channel plug during translocation.</text>
</comment>
<dbReference type="GO" id="GO:0043952">
    <property type="term" value="P:protein transport by the Sec complex"/>
    <property type="evidence" value="ECO:0007669"/>
    <property type="project" value="UniProtKB-UniRule"/>
</dbReference>
<dbReference type="Proteomes" id="UP000003639">
    <property type="component" value="Unassembled WGS sequence"/>
</dbReference>
<keyword evidence="4 9" id="KW-0812">Transmembrane</keyword>
<dbReference type="GO" id="GO:0008320">
    <property type="term" value="F:protein transmembrane transporter activity"/>
    <property type="evidence" value="ECO:0007669"/>
    <property type="project" value="UniProtKB-UniRule"/>
</dbReference>
<feature type="compositionally biased region" description="Low complexity" evidence="10">
    <location>
        <begin position="9"/>
        <end position="21"/>
    </location>
</feature>
<evidence type="ECO:0000256" key="3">
    <source>
        <dbReference type="ARBA" id="ARBA00022475"/>
    </source>
</evidence>
<dbReference type="GO" id="GO:0009306">
    <property type="term" value="P:protein secretion"/>
    <property type="evidence" value="ECO:0007669"/>
    <property type="project" value="UniProtKB-UniRule"/>
</dbReference>
<keyword evidence="2 9" id="KW-0813">Transport</keyword>
<feature type="region of interest" description="Disordered" evidence="10">
    <location>
        <begin position="1"/>
        <end position="31"/>
    </location>
</feature>
<reference evidence="11 12" key="2">
    <citation type="submission" date="2007-06" db="EMBL/GenBank/DDBJ databases">
        <title>Draft genome sequence of Pseudoflavonifractor capillosus ATCC 29799.</title>
        <authorList>
            <person name="Sudarsanam P."/>
            <person name="Ley R."/>
            <person name="Guruge J."/>
            <person name="Turnbaugh P.J."/>
            <person name="Mahowald M."/>
            <person name="Liep D."/>
            <person name="Gordon J."/>
        </authorList>
    </citation>
    <scope>NUCLEOTIDE SEQUENCE [LARGE SCALE GENOMIC DNA]</scope>
    <source>
        <strain evidence="11 12">ATCC 29799</strain>
    </source>
</reference>
<dbReference type="Gene3D" id="1.20.5.1030">
    <property type="entry name" value="Preprotein translocase secy subunit"/>
    <property type="match status" value="1"/>
</dbReference>
<evidence type="ECO:0000256" key="2">
    <source>
        <dbReference type="ARBA" id="ARBA00022448"/>
    </source>
</evidence>
<evidence type="ECO:0000256" key="10">
    <source>
        <dbReference type="SAM" id="MobiDB-lite"/>
    </source>
</evidence>
<evidence type="ECO:0000313" key="11">
    <source>
        <dbReference type="EMBL" id="EDM98196.1"/>
    </source>
</evidence>
<dbReference type="GO" id="GO:0005886">
    <property type="term" value="C:plasma membrane"/>
    <property type="evidence" value="ECO:0007669"/>
    <property type="project" value="UniProtKB-SubCell"/>
</dbReference>
<dbReference type="HAMAP" id="MF_00422">
    <property type="entry name" value="SecE"/>
    <property type="match status" value="1"/>
</dbReference>
<comment type="subunit">
    <text evidence="9">Component of the Sec protein translocase complex. Heterotrimer consisting of SecY, SecE and SecG subunits. The heterotrimers can form oligomers, although 1 heterotrimer is thought to be able to translocate proteins. Interacts with the ribosome. Interacts with SecDF, and other proteins may be involved. Interacts with SecA.</text>
</comment>
<dbReference type="InterPro" id="IPR005807">
    <property type="entry name" value="SecE_bac"/>
</dbReference>
<keyword evidence="3 9" id="KW-1003">Cell membrane</keyword>
<dbReference type="EMBL" id="AAXG02000042">
    <property type="protein sequence ID" value="EDM98196.1"/>
    <property type="molecule type" value="Genomic_DNA"/>
</dbReference>
<evidence type="ECO:0000256" key="5">
    <source>
        <dbReference type="ARBA" id="ARBA00022927"/>
    </source>
</evidence>
<dbReference type="PANTHER" id="PTHR33910:SF1">
    <property type="entry name" value="PROTEIN TRANSLOCASE SUBUNIT SECE"/>
    <property type="match status" value="1"/>
</dbReference>
<keyword evidence="5 9" id="KW-0653">Protein transport</keyword>
<dbReference type="InterPro" id="IPR001901">
    <property type="entry name" value="Translocase_SecE/Sec61-g"/>
</dbReference>
<dbReference type="eggNOG" id="COG0690">
    <property type="taxonomic scope" value="Bacteria"/>
</dbReference>
<sequence length="103" mass="11331">MSENEKIEQAGQADAAKSAPAKADKKVKDEKKSKPGFFARVAKWFKEMKSELKKVQWPGWKQVAKNTGIVIACVIVVGIFIWVFDALANAIVQALLNLFNPGA</sequence>
<dbReference type="AlphaFoldDB" id="A6P0R4"/>
<evidence type="ECO:0000256" key="9">
    <source>
        <dbReference type="HAMAP-Rule" id="MF_00422"/>
    </source>
</evidence>
<comment type="subcellular location">
    <subcellularLocation>
        <location evidence="9">Cell membrane</location>
        <topology evidence="9">Single-pass membrane protein</topology>
    </subcellularLocation>
    <subcellularLocation>
        <location evidence="1">Membrane</location>
    </subcellularLocation>
</comment>
<proteinExistence type="inferred from homology"/>
<dbReference type="GO" id="GO:0065002">
    <property type="term" value="P:intracellular protein transmembrane transport"/>
    <property type="evidence" value="ECO:0007669"/>
    <property type="project" value="UniProtKB-UniRule"/>
</dbReference>
<dbReference type="PANTHER" id="PTHR33910">
    <property type="entry name" value="PROTEIN TRANSLOCASE SUBUNIT SECE"/>
    <property type="match status" value="1"/>
</dbReference>
<protein>
    <recommendedName>
        <fullName evidence="9">Protein translocase subunit SecE</fullName>
    </recommendedName>
</protein>
<comment type="caution">
    <text evidence="11">The sequence shown here is derived from an EMBL/GenBank/DDBJ whole genome shotgun (WGS) entry which is preliminary data.</text>
</comment>